<dbReference type="EMBL" id="HG994373">
    <property type="protein sequence ID" value="CAF1721871.1"/>
    <property type="molecule type" value="Genomic_DNA"/>
</dbReference>
<protein>
    <submittedName>
        <fullName evidence="1">(rape) hypothetical protein</fullName>
    </submittedName>
</protein>
<reference evidence="1" key="1">
    <citation type="submission" date="2021-01" db="EMBL/GenBank/DDBJ databases">
        <authorList>
            <consortium name="Genoscope - CEA"/>
            <person name="William W."/>
        </authorList>
    </citation>
    <scope>NUCLEOTIDE SEQUENCE</scope>
</reference>
<gene>
    <name evidence="1" type="ORF">DARMORV10_C09P18460.1</name>
</gene>
<accession>A0A816IX88</accession>
<feature type="non-terminal residue" evidence="1">
    <location>
        <position position="1"/>
    </location>
</feature>
<sequence length="449" mass="51536">MTSHDVLAHVSGHVINYLASIVVTHKFGEIQTDLSICFGLDRMRTLRNPINSIISQAITSAVNGVLAKHQHKQRELLRDFIETTASVFIQQQRRRTTQIFEEDDEDDVLSNNLSVKTNRSQNQFHELEDPHDQVKDFVGALIYDDYEDDFCRDPCHNTDVKSKEVDMSPQSRLISPIDIHEINGDMTRETLFDRPIVTHGVESYYVPVTNLTDEPIYDVSDDEVFIDSHYCIDPLFNDEDEVQGFNNGGDFHVVVDDDNICVLKEHINYGLGEKDCHQQFHRKPPDRDRHKGLTNGFEYPKLLDETWHILKPEHGQEDCCYNDEFSYAAVSGPLELFVAKTYSRTENGWRSVIYATRTTGTSDTKITTTKYLCGISMGAHLIFLERPWKYDRRMSSNSFSNSFGNTYDFVFQDTKNTFYLIKETIDPVVLKKEIVSVSSTTSMQIGNVP</sequence>
<evidence type="ECO:0000313" key="1">
    <source>
        <dbReference type="EMBL" id="CAF1721871.1"/>
    </source>
</evidence>
<dbReference type="AlphaFoldDB" id="A0A816IX88"/>
<organism evidence="1">
    <name type="scientific">Brassica napus</name>
    <name type="common">Rape</name>
    <dbReference type="NCBI Taxonomy" id="3708"/>
    <lineage>
        <taxon>Eukaryota</taxon>
        <taxon>Viridiplantae</taxon>
        <taxon>Streptophyta</taxon>
        <taxon>Embryophyta</taxon>
        <taxon>Tracheophyta</taxon>
        <taxon>Spermatophyta</taxon>
        <taxon>Magnoliopsida</taxon>
        <taxon>eudicotyledons</taxon>
        <taxon>Gunneridae</taxon>
        <taxon>Pentapetalae</taxon>
        <taxon>rosids</taxon>
        <taxon>malvids</taxon>
        <taxon>Brassicales</taxon>
        <taxon>Brassicaceae</taxon>
        <taxon>Brassiceae</taxon>
        <taxon>Brassica</taxon>
    </lineage>
</organism>
<dbReference type="Proteomes" id="UP001295469">
    <property type="component" value="Chromosome C09"/>
</dbReference>
<name>A0A816IX88_BRANA</name>
<proteinExistence type="predicted"/>